<dbReference type="Gene3D" id="1.10.238.10">
    <property type="entry name" value="EF-hand"/>
    <property type="match status" value="1"/>
</dbReference>
<dbReference type="PANTHER" id="PTHR34536:SF4">
    <property type="entry name" value="BTZ DOMAIN-CONTAINING PROTEIN"/>
    <property type="match status" value="1"/>
</dbReference>
<evidence type="ECO:0000259" key="2">
    <source>
        <dbReference type="Pfam" id="PF09279"/>
    </source>
</evidence>
<reference evidence="3 4" key="1">
    <citation type="journal article" date="2021" name="Comput. Struct. Biotechnol. J.">
        <title>De novo genome assembly of the potent medicinal plant Rehmannia glutinosa using nanopore technology.</title>
        <authorList>
            <person name="Ma L."/>
            <person name="Dong C."/>
            <person name="Song C."/>
            <person name="Wang X."/>
            <person name="Zheng X."/>
            <person name="Niu Y."/>
            <person name="Chen S."/>
            <person name="Feng W."/>
        </authorList>
    </citation>
    <scope>NUCLEOTIDE SEQUENCE [LARGE SCALE GENOMIC DNA]</scope>
    <source>
        <strain evidence="3">DH-2019</strain>
    </source>
</reference>
<proteinExistence type="predicted"/>
<evidence type="ECO:0000313" key="4">
    <source>
        <dbReference type="Proteomes" id="UP001318860"/>
    </source>
</evidence>
<dbReference type="Pfam" id="PF09279">
    <property type="entry name" value="EF-hand_like"/>
    <property type="match status" value="1"/>
</dbReference>
<dbReference type="InterPro" id="IPR015359">
    <property type="entry name" value="PLC_EF-hand-like"/>
</dbReference>
<feature type="domain" description="Phosphoinositide-specific phospholipase C EF-hand-like" evidence="2">
    <location>
        <begin position="246"/>
        <end position="318"/>
    </location>
</feature>
<gene>
    <name evidence="3" type="ORF">DH2020_030504</name>
</gene>
<accession>A0ABR0VNY1</accession>
<organism evidence="3 4">
    <name type="scientific">Rehmannia glutinosa</name>
    <name type="common">Chinese foxglove</name>
    <dbReference type="NCBI Taxonomy" id="99300"/>
    <lineage>
        <taxon>Eukaryota</taxon>
        <taxon>Viridiplantae</taxon>
        <taxon>Streptophyta</taxon>
        <taxon>Embryophyta</taxon>
        <taxon>Tracheophyta</taxon>
        <taxon>Spermatophyta</taxon>
        <taxon>Magnoliopsida</taxon>
        <taxon>eudicotyledons</taxon>
        <taxon>Gunneridae</taxon>
        <taxon>Pentapetalae</taxon>
        <taxon>asterids</taxon>
        <taxon>lamiids</taxon>
        <taxon>Lamiales</taxon>
        <taxon>Orobanchaceae</taxon>
        <taxon>Rehmannieae</taxon>
        <taxon>Rehmannia</taxon>
    </lineage>
</organism>
<feature type="compositionally biased region" description="Basic and acidic residues" evidence="1">
    <location>
        <begin position="1"/>
        <end position="15"/>
    </location>
</feature>
<dbReference type="Proteomes" id="UP001318860">
    <property type="component" value="Unassembled WGS sequence"/>
</dbReference>
<keyword evidence="4" id="KW-1185">Reference proteome</keyword>
<evidence type="ECO:0000313" key="3">
    <source>
        <dbReference type="EMBL" id="KAK6135809.1"/>
    </source>
</evidence>
<dbReference type="SUPFAM" id="SSF47473">
    <property type="entry name" value="EF-hand"/>
    <property type="match status" value="1"/>
</dbReference>
<sequence>MRSPDRPGFRDEMVGRRRGSPSFVARHPNDLRGVDSGRSMLILGRPIPIGEAHHEFSRNSRRADALDSREMGDGDEYMNGPLHSNKFHEIRGEGSIDERRKFIERRGPIRSFRPSYSDEGDNFRFHPSNGPRPFRFCPDADTEFVERSNMREREFDGRMKHQPLVVSRRIRNIEEEQDVNYRPIERQLEFELENVETSKKEEIIVQTRKTGGKMRTSDVMGSYNYYKMFGCFNRKFKISESEPPPDVREAFWRYADGGAHMTADQLRNFMVQHQREEGCTAVDVEGIMQHVFNHRHHAERRHHFTLEDFFYFLFHDDLNGPINPQTMLPLTNRS</sequence>
<comment type="caution">
    <text evidence="3">The sequence shown here is derived from an EMBL/GenBank/DDBJ whole genome shotgun (WGS) entry which is preliminary data.</text>
</comment>
<dbReference type="PANTHER" id="PTHR34536">
    <property type="entry name" value="DENTIN SIALOPHOSPHOPROTEIN-LIKE PROTEIN"/>
    <property type="match status" value="1"/>
</dbReference>
<protein>
    <recommendedName>
        <fullName evidence="2">Phosphoinositide-specific phospholipase C EF-hand-like domain-containing protein</fullName>
    </recommendedName>
</protein>
<dbReference type="EMBL" id="JABTTQ020001067">
    <property type="protein sequence ID" value="KAK6135809.1"/>
    <property type="molecule type" value="Genomic_DNA"/>
</dbReference>
<name>A0ABR0VNY1_REHGL</name>
<evidence type="ECO:0000256" key="1">
    <source>
        <dbReference type="SAM" id="MobiDB-lite"/>
    </source>
</evidence>
<dbReference type="InterPro" id="IPR011992">
    <property type="entry name" value="EF-hand-dom_pair"/>
</dbReference>
<feature type="region of interest" description="Disordered" evidence="1">
    <location>
        <begin position="1"/>
        <end position="29"/>
    </location>
</feature>